<dbReference type="EMBL" id="CAADRP010001534">
    <property type="protein sequence ID" value="VFU39845.1"/>
    <property type="molecule type" value="Genomic_DNA"/>
</dbReference>
<keyword evidence="8 10" id="KW-0408">Iron</keyword>
<evidence type="ECO:0000256" key="5">
    <source>
        <dbReference type="ARBA" id="ARBA00022660"/>
    </source>
</evidence>
<dbReference type="PRINTS" id="PR00604">
    <property type="entry name" value="CYTCHRMECIAB"/>
</dbReference>
<dbReference type="GO" id="GO:0009055">
    <property type="term" value="F:electron transfer activity"/>
    <property type="evidence" value="ECO:0007669"/>
    <property type="project" value="InterPro"/>
</dbReference>
<comment type="subcellular location">
    <subcellularLocation>
        <location evidence="1">Mitochondrion intermembrane space</location>
    </subcellularLocation>
</comment>
<evidence type="ECO:0000256" key="6">
    <source>
        <dbReference type="ARBA" id="ARBA00022723"/>
    </source>
</evidence>
<name>A0A6N2LI77_SALVM</name>
<dbReference type="GO" id="GO:0005758">
    <property type="term" value="C:mitochondrial intermembrane space"/>
    <property type="evidence" value="ECO:0007669"/>
    <property type="project" value="UniProtKB-SubCell"/>
</dbReference>
<keyword evidence="5 12" id="KW-0679">Respiratory chain</keyword>
<keyword evidence="3 12" id="KW-0813">Transport</keyword>
<evidence type="ECO:0000256" key="8">
    <source>
        <dbReference type="ARBA" id="ARBA00023004"/>
    </source>
</evidence>
<comment type="function">
    <text evidence="12">Electron carrier protein. The oxidized form of the cytochrome c heme group can accept an electron from the heme group of the cytochrome c1 subunit of cytochrome reductase. Cytochrome c then transfers this electron to the cytochrome oxidase complex, the final protein carrier in the mitochondrial electron-transport chain.</text>
</comment>
<feature type="domain" description="Cytochrome c" evidence="13">
    <location>
        <begin position="30"/>
        <end position="104"/>
    </location>
</feature>
<keyword evidence="4 10" id="KW-0349">Heme</keyword>
<evidence type="ECO:0000256" key="2">
    <source>
        <dbReference type="ARBA" id="ARBA00006488"/>
    </source>
</evidence>
<protein>
    <recommendedName>
        <fullName evidence="13">Cytochrome c domain-containing protein</fullName>
    </recommendedName>
</protein>
<keyword evidence="6 10" id="KW-0479">Metal-binding</keyword>
<dbReference type="GO" id="GO:0020037">
    <property type="term" value="F:heme binding"/>
    <property type="evidence" value="ECO:0007669"/>
    <property type="project" value="InterPro"/>
</dbReference>
<evidence type="ECO:0000256" key="11">
    <source>
        <dbReference type="RuleBase" id="RU004426"/>
    </source>
</evidence>
<evidence type="ECO:0000259" key="13">
    <source>
        <dbReference type="PROSITE" id="PS51007"/>
    </source>
</evidence>
<evidence type="ECO:0000256" key="10">
    <source>
        <dbReference type="PROSITE-ProRule" id="PRU00433"/>
    </source>
</evidence>
<dbReference type="InterPro" id="IPR002327">
    <property type="entry name" value="Cyt_c_1A/1B"/>
</dbReference>
<dbReference type="GO" id="GO:0046872">
    <property type="term" value="F:metal ion binding"/>
    <property type="evidence" value="ECO:0007669"/>
    <property type="project" value="UniProtKB-KW"/>
</dbReference>
<evidence type="ECO:0000256" key="3">
    <source>
        <dbReference type="ARBA" id="ARBA00022448"/>
    </source>
</evidence>
<organism evidence="14">
    <name type="scientific">Salix viminalis</name>
    <name type="common">Common osier</name>
    <name type="synonym">Basket willow</name>
    <dbReference type="NCBI Taxonomy" id="40686"/>
    <lineage>
        <taxon>Eukaryota</taxon>
        <taxon>Viridiplantae</taxon>
        <taxon>Streptophyta</taxon>
        <taxon>Embryophyta</taxon>
        <taxon>Tracheophyta</taxon>
        <taxon>Spermatophyta</taxon>
        <taxon>Magnoliopsida</taxon>
        <taxon>eudicotyledons</taxon>
        <taxon>Gunneridae</taxon>
        <taxon>Pentapetalae</taxon>
        <taxon>rosids</taxon>
        <taxon>fabids</taxon>
        <taxon>Malpighiales</taxon>
        <taxon>Salicaceae</taxon>
        <taxon>Saliceae</taxon>
        <taxon>Salix</taxon>
    </lineage>
</organism>
<keyword evidence="7 12" id="KW-0249">Electron transport</keyword>
<evidence type="ECO:0000256" key="1">
    <source>
        <dbReference type="ARBA" id="ARBA00004569"/>
    </source>
</evidence>
<dbReference type="AlphaFoldDB" id="A0A6N2LI77"/>
<evidence type="ECO:0000256" key="12">
    <source>
        <dbReference type="RuleBase" id="RU004427"/>
    </source>
</evidence>
<dbReference type="PANTHER" id="PTHR11961">
    <property type="entry name" value="CYTOCHROME C"/>
    <property type="match status" value="1"/>
</dbReference>
<evidence type="ECO:0000256" key="9">
    <source>
        <dbReference type="ARBA" id="ARBA00023128"/>
    </source>
</evidence>
<dbReference type="InterPro" id="IPR036909">
    <property type="entry name" value="Cyt_c-like_dom_sf"/>
</dbReference>
<gene>
    <name evidence="14" type="ORF">SVIM_LOCUS224116</name>
</gene>
<accession>A0A6N2LI77</accession>
<dbReference type="Gene3D" id="1.10.760.10">
    <property type="entry name" value="Cytochrome c-like domain"/>
    <property type="match status" value="1"/>
</dbReference>
<comment type="similarity">
    <text evidence="2 11">Belongs to the cytochrome c family.</text>
</comment>
<sequence>MRRKKWEQPPHPLLLAKPDEMAAFTEARPGDSKVGEKIFKTKCAQCHTVDKGTGHKQGLNLNGLFGTLDAFPDFCANKPNDAALNSENQMENRQIMVLETTALI</sequence>
<comment type="PTM">
    <text evidence="12">Binds 1 heme group per subunit.</text>
</comment>
<evidence type="ECO:0000313" key="14">
    <source>
        <dbReference type="EMBL" id="VFU39845.1"/>
    </source>
</evidence>
<dbReference type="SUPFAM" id="SSF46626">
    <property type="entry name" value="Cytochrome c"/>
    <property type="match status" value="1"/>
</dbReference>
<reference evidence="14" key="1">
    <citation type="submission" date="2019-03" db="EMBL/GenBank/DDBJ databases">
        <authorList>
            <person name="Mank J."/>
            <person name="Almeida P."/>
        </authorList>
    </citation>
    <scope>NUCLEOTIDE SEQUENCE</scope>
    <source>
        <strain evidence="14">78183</strain>
    </source>
</reference>
<evidence type="ECO:0000256" key="7">
    <source>
        <dbReference type="ARBA" id="ARBA00022982"/>
    </source>
</evidence>
<dbReference type="Pfam" id="PF00034">
    <property type="entry name" value="Cytochrom_C"/>
    <property type="match status" value="1"/>
</dbReference>
<keyword evidence="9 12" id="KW-0496">Mitochondrion</keyword>
<proteinExistence type="inferred from homology"/>
<evidence type="ECO:0000256" key="4">
    <source>
        <dbReference type="ARBA" id="ARBA00022617"/>
    </source>
</evidence>
<dbReference type="PROSITE" id="PS51007">
    <property type="entry name" value="CYTC"/>
    <property type="match status" value="1"/>
</dbReference>
<dbReference type="InterPro" id="IPR009056">
    <property type="entry name" value="Cyt_c-like_dom"/>
</dbReference>